<proteinExistence type="predicted"/>
<organism evidence="2 3">
    <name type="scientific">Candidatus Protochlamydia naegleriophila</name>
    <dbReference type="NCBI Taxonomy" id="389348"/>
    <lineage>
        <taxon>Bacteria</taxon>
        <taxon>Pseudomonadati</taxon>
        <taxon>Chlamydiota</taxon>
        <taxon>Chlamydiia</taxon>
        <taxon>Parachlamydiales</taxon>
        <taxon>Parachlamydiaceae</taxon>
        <taxon>Candidatus Protochlamydia</taxon>
    </lineage>
</organism>
<keyword evidence="1" id="KW-0732">Signal</keyword>
<dbReference type="RefSeq" id="WP_032125671.1">
    <property type="nucleotide sequence ID" value="NZ_LN879502.1"/>
</dbReference>
<dbReference type="Proteomes" id="UP000069902">
    <property type="component" value="Chromosome cPNK"/>
</dbReference>
<feature type="chain" id="PRO_5006860409" evidence="1">
    <location>
        <begin position="23"/>
        <end position="177"/>
    </location>
</feature>
<dbReference type="KEGG" id="pnl:PNK_1321"/>
<evidence type="ECO:0000313" key="3">
    <source>
        <dbReference type="Proteomes" id="UP000069902"/>
    </source>
</evidence>
<keyword evidence="3" id="KW-1185">Reference proteome</keyword>
<dbReference type="PATRIC" id="fig|389348.3.peg.1481"/>
<evidence type="ECO:0000256" key="1">
    <source>
        <dbReference type="SAM" id="SignalP"/>
    </source>
</evidence>
<reference evidence="3" key="1">
    <citation type="submission" date="2015-09" db="EMBL/GenBank/DDBJ databases">
        <authorList>
            <person name="Bertelli C."/>
        </authorList>
    </citation>
    <scope>NUCLEOTIDE SEQUENCE [LARGE SCALE GENOMIC DNA]</scope>
    <source>
        <strain evidence="3">KNic</strain>
    </source>
</reference>
<dbReference type="InParanoid" id="A0A0U5JDQ6"/>
<gene>
    <name evidence="2" type="ORF">PNK_1321</name>
</gene>
<accession>A0A0U5JDQ6</accession>
<dbReference type="AlphaFoldDB" id="A0A0U5JDQ6"/>
<evidence type="ECO:0000313" key="2">
    <source>
        <dbReference type="EMBL" id="CUI16938.1"/>
    </source>
</evidence>
<dbReference type="EMBL" id="LN879502">
    <property type="protein sequence ID" value="CUI16938.1"/>
    <property type="molecule type" value="Genomic_DNA"/>
</dbReference>
<protein>
    <submittedName>
        <fullName evidence="2">Putative secreted protein</fullName>
    </submittedName>
</protein>
<sequence>MQSKLNKTAILFSFFFSLFLLLQTADLTAGGWGKNDHICEHEGTIWNGVYFDMNGLNFSASIPNYSGTSLQNGIVSINGNVKEDGYVIITSFNSGFTPQKSAKEFAKMIQDANPNYLVNIVECKKLGAKYAVDMIPINSNDTAFWRFLSTNDRLIKMGSDDANANRRLYFFESIFIH</sequence>
<name>A0A0U5JDQ6_9BACT</name>
<feature type="signal peptide" evidence="1">
    <location>
        <begin position="1"/>
        <end position="22"/>
    </location>
</feature>